<reference evidence="2 3" key="1">
    <citation type="submission" date="2024-06" db="EMBL/GenBank/DDBJ databases">
        <authorList>
            <person name="Campbell A.G."/>
        </authorList>
    </citation>
    <scope>NUCLEOTIDE SEQUENCE [LARGE SCALE GENOMIC DNA]</scope>
    <source>
        <strain evidence="2 3">EM12</strain>
    </source>
</reference>
<evidence type="ECO:0000256" key="1">
    <source>
        <dbReference type="SAM" id="MobiDB-lite"/>
    </source>
</evidence>
<keyword evidence="3" id="KW-1185">Reference proteome</keyword>
<name>A0ABV1QMJ9_9HYPH</name>
<evidence type="ECO:0000313" key="2">
    <source>
        <dbReference type="EMBL" id="MER2250550.1"/>
    </source>
</evidence>
<comment type="caution">
    <text evidence="2">The sequence shown here is derived from an EMBL/GenBank/DDBJ whole genome shotgun (WGS) entry which is preliminary data.</text>
</comment>
<dbReference type="Proteomes" id="UP001480955">
    <property type="component" value="Unassembled WGS sequence"/>
</dbReference>
<feature type="region of interest" description="Disordered" evidence="1">
    <location>
        <begin position="84"/>
        <end position="103"/>
    </location>
</feature>
<accession>A0ABV1QMJ9</accession>
<organism evidence="2 3">
    <name type="scientific">Methylorubrum podarium</name>
    <dbReference type="NCBI Taxonomy" id="200476"/>
    <lineage>
        <taxon>Bacteria</taxon>
        <taxon>Pseudomonadati</taxon>
        <taxon>Pseudomonadota</taxon>
        <taxon>Alphaproteobacteria</taxon>
        <taxon>Hyphomicrobiales</taxon>
        <taxon>Methylobacteriaceae</taxon>
        <taxon>Methylorubrum</taxon>
    </lineage>
</organism>
<dbReference type="RefSeq" id="WP_350394623.1">
    <property type="nucleotide sequence ID" value="NZ_JBELQE010000067.1"/>
</dbReference>
<sequence>MQRRTALESAAAHGSVSYGALPAPRLRAVLLGDAPSEAERARIYQALSETPLDRLATLAREIGLPFAALDERFSALFGSSLEDAQQWKPGGHGSVAPSPAGDS</sequence>
<protein>
    <submittedName>
        <fullName evidence="2">Uncharacterized protein</fullName>
    </submittedName>
</protein>
<evidence type="ECO:0000313" key="3">
    <source>
        <dbReference type="Proteomes" id="UP001480955"/>
    </source>
</evidence>
<gene>
    <name evidence="2" type="ORF">ABS772_11570</name>
</gene>
<dbReference type="EMBL" id="JBELQE010000067">
    <property type="protein sequence ID" value="MER2250550.1"/>
    <property type="molecule type" value="Genomic_DNA"/>
</dbReference>
<proteinExistence type="predicted"/>